<evidence type="ECO:0000256" key="1">
    <source>
        <dbReference type="SAM" id="MobiDB-lite"/>
    </source>
</evidence>
<organism evidence="2 3">
    <name type="scientific">Actinacidiphila oryziradicis</name>
    <dbReference type="NCBI Taxonomy" id="2571141"/>
    <lineage>
        <taxon>Bacteria</taxon>
        <taxon>Bacillati</taxon>
        <taxon>Actinomycetota</taxon>
        <taxon>Actinomycetes</taxon>
        <taxon>Kitasatosporales</taxon>
        <taxon>Streptomycetaceae</taxon>
        <taxon>Actinacidiphila</taxon>
    </lineage>
</organism>
<keyword evidence="3" id="KW-1185">Reference proteome</keyword>
<gene>
    <name evidence="2" type="ORF">FCI23_22175</name>
</gene>
<evidence type="ECO:0000313" key="3">
    <source>
        <dbReference type="Proteomes" id="UP000305778"/>
    </source>
</evidence>
<dbReference type="AlphaFoldDB" id="A0A4U0SKM2"/>
<comment type="caution">
    <text evidence="2">The sequence shown here is derived from an EMBL/GenBank/DDBJ whole genome shotgun (WGS) entry which is preliminary data.</text>
</comment>
<sequence>MGVVGVADEGPVLVDVASAAGATGSGIENCFSEPVEDALRIAVMVRPPPMSATAVAAAARRRFFFQRATCRRRAARPCEGRAVYSASPEVSARDPAARDPAAGQSPSGYGAGEEGSSVRYPSLVAAGITAVVRRPWAGGVAMSAAYAPHPGHTSAPLVCRRHEEQ</sequence>
<evidence type="ECO:0000313" key="2">
    <source>
        <dbReference type="EMBL" id="TKA09548.1"/>
    </source>
</evidence>
<name>A0A4U0SKM2_9ACTN</name>
<dbReference type="Proteomes" id="UP000305778">
    <property type="component" value="Unassembled WGS sequence"/>
</dbReference>
<reference evidence="2 3" key="1">
    <citation type="submission" date="2019-04" db="EMBL/GenBank/DDBJ databases">
        <title>Streptomyces oryziradicis sp. nov., a novel actinomycete isolated from rhizosphere soil of rice (Oryza sativa L.).</title>
        <authorList>
            <person name="Li C."/>
        </authorList>
    </citation>
    <scope>NUCLEOTIDE SEQUENCE [LARGE SCALE GENOMIC DNA]</scope>
    <source>
        <strain evidence="2 3">NEAU-C40</strain>
    </source>
</reference>
<proteinExistence type="predicted"/>
<feature type="region of interest" description="Disordered" evidence="1">
    <location>
        <begin position="76"/>
        <end position="115"/>
    </location>
</feature>
<accession>A0A4U0SKM2</accession>
<dbReference type="EMBL" id="SUMC01000021">
    <property type="protein sequence ID" value="TKA09548.1"/>
    <property type="molecule type" value="Genomic_DNA"/>
</dbReference>
<protein>
    <submittedName>
        <fullName evidence="2">Uncharacterized protein</fullName>
    </submittedName>
</protein>